<sequence>MESGYRPAEGILLVGHNPAFPVNRWVPGAQVREIPGPSAMVGRESCFNAPAPQGEQPMRVRWENTVKSSRWLAGSGLPGSVRSTEGRIGTTGAPRTDRGGPPAMATDMRIDQDKLHQYLSEHLLGSRSGLEHFKAAVETWQGTANEQRLISLENQVHADQEDLKRIIAQLGFEEHKALKLFAPLAWIVGRFNPFNPSRMRRLSLAQVQLDVLTGLLNAKLRMWRTLELMVPEEPRLDPELLADLARRAEDQISQLCDISNDSWKDRFIDKG</sequence>
<evidence type="ECO:0000313" key="3">
    <source>
        <dbReference type="Proteomes" id="UP000307000"/>
    </source>
</evidence>
<keyword evidence="3" id="KW-1185">Reference proteome</keyword>
<feature type="region of interest" description="Disordered" evidence="1">
    <location>
        <begin position="73"/>
        <end position="102"/>
    </location>
</feature>
<proteinExistence type="predicted"/>
<evidence type="ECO:0000313" key="2">
    <source>
        <dbReference type="EMBL" id="QCY46553.1"/>
    </source>
</evidence>
<name>A0A5B7WU25_9MICC</name>
<reference evidence="2 3" key="1">
    <citation type="submission" date="2018-12" db="EMBL/GenBank/DDBJ databases">
        <title>Complete Genome Sequence of Glutamicibacter creatinolyticus strain LGCM259,isolated from an abscess of a 12-year-old mare in Italy.</title>
        <authorList>
            <person name="Santos R.G."/>
            <person name="Silva A.L."/>
            <person name="Seyffert N."/>
            <person name="Castro T.L.P."/>
            <person name="Attili A.R."/>
            <person name="Rifici C."/>
            <person name="Mazzullo G."/>
            <person name="Brenig B."/>
            <person name="Venanzi F."/>
            <person name="Azevedo V."/>
        </authorList>
    </citation>
    <scope>NUCLEOTIDE SEQUENCE [LARGE SCALE GENOMIC DNA]</scope>
    <source>
        <strain evidence="2 3">LGCM 259</strain>
    </source>
</reference>
<gene>
    <name evidence="2" type="ORF">GcLGCM259_0797</name>
</gene>
<dbReference type="EMBL" id="CP034412">
    <property type="protein sequence ID" value="QCY46553.1"/>
    <property type="molecule type" value="Genomic_DNA"/>
</dbReference>
<evidence type="ECO:0000256" key="1">
    <source>
        <dbReference type="SAM" id="MobiDB-lite"/>
    </source>
</evidence>
<organism evidence="2 3">
    <name type="scientific">Glutamicibacter creatinolyticus</name>
    <dbReference type="NCBI Taxonomy" id="162496"/>
    <lineage>
        <taxon>Bacteria</taxon>
        <taxon>Bacillati</taxon>
        <taxon>Actinomycetota</taxon>
        <taxon>Actinomycetes</taxon>
        <taxon>Micrococcales</taxon>
        <taxon>Micrococcaceae</taxon>
        <taxon>Glutamicibacter</taxon>
    </lineage>
</organism>
<dbReference type="AlphaFoldDB" id="A0A5B7WU25"/>
<accession>A0A5B7WU25</accession>
<dbReference type="KEGG" id="gcr:GcLGCM259_0797"/>
<protein>
    <submittedName>
        <fullName evidence="2">Uncharacterized protein</fullName>
    </submittedName>
</protein>
<dbReference type="Proteomes" id="UP000307000">
    <property type="component" value="Chromosome"/>
</dbReference>